<proteinExistence type="predicted"/>
<dbReference type="Gene3D" id="2.40.50.230">
    <property type="entry name" value="Gp5 N-terminal domain"/>
    <property type="match status" value="1"/>
</dbReference>
<name>A0A2U1TQF9_9GAMM</name>
<dbReference type="EMBL" id="QDKH01000027">
    <property type="protein sequence ID" value="PWC11633.1"/>
    <property type="molecule type" value="Genomic_DNA"/>
</dbReference>
<dbReference type="RefSeq" id="WP_136167997.1">
    <property type="nucleotide sequence ID" value="NZ_KZ819090.1"/>
</dbReference>
<evidence type="ECO:0000313" key="2">
    <source>
        <dbReference type="Proteomes" id="UP000296159"/>
    </source>
</evidence>
<protein>
    <recommendedName>
        <fullName evidence="3">Protein phage</fullName>
    </recommendedName>
</protein>
<evidence type="ECO:0008006" key="3">
    <source>
        <dbReference type="Google" id="ProtNLM"/>
    </source>
</evidence>
<dbReference type="InterPro" id="IPR037026">
    <property type="entry name" value="Vgr_OB-fold_dom_sf"/>
</dbReference>
<dbReference type="SUPFAM" id="SSF69349">
    <property type="entry name" value="Phage fibre proteins"/>
    <property type="match status" value="1"/>
</dbReference>
<comment type="caution">
    <text evidence="1">The sequence shown here is derived from an EMBL/GenBank/DDBJ whole genome shotgun (WGS) entry which is preliminary data.</text>
</comment>
<organism evidence="1 2">
    <name type="scientific">Brenneria corticis</name>
    <dbReference type="NCBI Taxonomy" id="2173106"/>
    <lineage>
        <taxon>Bacteria</taxon>
        <taxon>Pseudomonadati</taxon>
        <taxon>Pseudomonadota</taxon>
        <taxon>Gammaproteobacteria</taxon>
        <taxon>Enterobacterales</taxon>
        <taxon>Pectobacteriaceae</taxon>
        <taxon>Brenneria</taxon>
    </lineage>
</organism>
<accession>A0A2U1TQF9</accession>
<evidence type="ECO:0000313" key="1">
    <source>
        <dbReference type="EMBL" id="PWC11633.1"/>
    </source>
</evidence>
<keyword evidence="2" id="KW-1185">Reference proteome</keyword>
<dbReference type="AlphaFoldDB" id="A0A2U1TQF9"/>
<sequence>MKPVKRLMLSGDAVHLVSANMALELSACGRGFITAETDQDYTGKLVRLDVGYTDSILRWFTGYVERSQPAENGYQRLFVRELAGVFERIWPCSFQHPTLKQLAAWLEENSGLMMHLPDAAYVTTPIPHFTHSGTGYQLLANIGAAFGVEDYIWQPLPDGGLYIGSWAHSMFADRPVDIPAEFSKGQAAGNSMTLPLIQSVRPGVVVNGQRLASVRLDNDDMVITWTPLSTTTGKRAAVTPAQRQIDAAYPELSAGLHLPKFARVEAATEGVTSGDIADPFRPRYAVDLQLLGADGNPAKDTPIYPAVPLPVPMAGGESGMFQFPPAGTLVEVGFTEGRPDKPFVRQTLAQGHSLPDIKPGEQLQQQRAEVSQRVTVAGDWERQTDQTISESSMRRVVTADDEHRTIVTRETTIQATDKTTVLGTATLLAGAIVQIAEGDYSLATQAGYVASVGKSATVDIGQNLMEKIGQIRSSIAGARQDIIAPVVWVGSQQINVMQLMLDTLDVVQELAAQTAAHTHVNTGAPLNAAAIAATGTKSGALQKKYSPVIGA</sequence>
<dbReference type="Proteomes" id="UP000296159">
    <property type="component" value="Unassembled WGS sequence"/>
</dbReference>
<dbReference type="SUPFAM" id="SSF69255">
    <property type="entry name" value="gp5 N-terminal domain-like"/>
    <property type="match status" value="1"/>
</dbReference>
<gene>
    <name evidence="1" type="ORF">DDT56_19185</name>
</gene>
<reference evidence="1 2" key="1">
    <citation type="submission" date="2018-04" db="EMBL/GenBank/DDBJ databases">
        <title>Brenneria corticis sp.nov.</title>
        <authorList>
            <person name="Li Y."/>
        </authorList>
    </citation>
    <scope>NUCLEOTIDE SEQUENCE [LARGE SCALE GENOMIC DNA]</scope>
    <source>
        <strain evidence="1 2">CFCC 11842</strain>
    </source>
</reference>